<name>A0A1G6T525_9BACI</name>
<gene>
    <name evidence="2" type="ORF">SAMN05421663_10848</name>
</gene>
<dbReference type="Gene3D" id="4.10.280.10">
    <property type="entry name" value="Helix-loop-helix DNA-binding domain"/>
    <property type="match status" value="1"/>
</dbReference>
<evidence type="ECO:0000313" key="3">
    <source>
        <dbReference type="Proteomes" id="UP000198666"/>
    </source>
</evidence>
<reference evidence="3" key="1">
    <citation type="submission" date="2016-10" db="EMBL/GenBank/DDBJ databases">
        <authorList>
            <person name="Varghese N."/>
            <person name="Submissions S."/>
        </authorList>
    </citation>
    <scope>NUCLEOTIDE SEQUENCE [LARGE SCALE GENOMIC DNA]</scope>
    <source>
        <strain evidence="3">DSM 21620</strain>
    </source>
</reference>
<keyword evidence="1" id="KW-0175">Coiled coil</keyword>
<dbReference type="AlphaFoldDB" id="A0A1G6T525"/>
<dbReference type="GO" id="GO:0046983">
    <property type="term" value="F:protein dimerization activity"/>
    <property type="evidence" value="ECO:0007669"/>
    <property type="project" value="InterPro"/>
</dbReference>
<feature type="coiled-coil region" evidence="1">
    <location>
        <begin position="4"/>
        <end position="52"/>
    </location>
</feature>
<sequence>MVTIDNLLEKIEQTRSRMLTLSRRLPLTSDAVVTASVQLDDLLNEYEKQRKDI</sequence>
<dbReference type="InterPro" id="IPR018540">
    <property type="entry name" value="Spo0E-like"/>
</dbReference>
<dbReference type="SUPFAM" id="SSF140500">
    <property type="entry name" value="BAS1536-like"/>
    <property type="match status" value="1"/>
</dbReference>
<dbReference type="STRING" id="361279.SAMN05421663_10848"/>
<dbReference type="Proteomes" id="UP000198666">
    <property type="component" value="Unassembled WGS sequence"/>
</dbReference>
<proteinExistence type="predicted"/>
<dbReference type="InterPro" id="IPR036638">
    <property type="entry name" value="HLH_DNA-bd_sf"/>
</dbReference>
<dbReference type="RefSeq" id="WP_093727889.1">
    <property type="nucleotide sequence ID" value="NZ_FMZB01000008.1"/>
</dbReference>
<dbReference type="GO" id="GO:0043937">
    <property type="term" value="P:regulation of sporulation"/>
    <property type="evidence" value="ECO:0007669"/>
    <property type="project" value="InterPro"/>
</dbReference>
<evidence type="ECO:0000256" key="1">
    <source>
        <dbReference type="SAM" id="Coils"/>
    </source>
</evidence>
<protein>
    <submittedName>
        <fullName evidence="2">Spo0E like sporulation regulatory protein</fullName>
    </submittedName>
</protein>
<dbReference type="Pfam" id="PF09388">
    <property type="entry name" value="SpoOE-like"/>
    <property type="match status" value="1"/>
</dbReference>
<keyword evidence="3" id="KW-1185">Reference proteome</keyword>
<dbReference type="InterPro" id="IPR037208">
    <property type="entry name" value="Spo0E-like_sf"/>
</dbReference>
<accession>A0A1G6T525</accession>
<organism evidence="2 3">
    <name type="scientific">Terribacillus halophilus</name>
    <dbReference type="NCBI Taxonomy" id="361279"/>
    <lineage>
        <taxon>Bacteria</taxon>
        <taxon>Bacillati</taxon>
        <taxon>Bacillota</taxon>
        <taxon>Bacilli</taxon>
        <taxon>Bacillales</taxon>
        <taxon>Bacillaceae</taxon>
        <taxon>Terribacillus</taxon>
    </lineage>
</organism>
<dbReference type="EMBL" id="FMZB01000008">
    <property type="protein sequence ID" value="SDD24053.1"/>
    <property type="molecule type" value="Genomic_DNA"/>
</dbReference>
<evidence type="ECO:0000313" key="2">
    <source>
        <dbReference type="EMBL" id="SDD24053.1"/>
    </source>
</evidence>